<feature type="domain" description="AAA" evidence="1">
    <location>
        <begin position="126"/>
        <end position="254"/>
    </location>
</feature>
<name>A0ABX7E526_9BACI</name>
<dbReference type="InterPro" id="IPR027417">
    <property type="entry name" value="P-loop_NTPase"/>
</dbReference>
<dbReference type="Gene3D" id="3.40.50.300">
    <property type="entry name" value="P-loop containing nucleotide triphosphate hydrolases"/>
    <property type="match status" value="1"/>
</dbReference>
<keyword evidence="3" id="KW-1185">Reference proteome</keyword>
<dbReference type="SUPFAM" id="SSF52540">
    <property type="entry name" value="P-loop containing nucleoside triphosphate hydrolases"/>
    <property type="match status" value="1"/>
</dbReference>
<dbReference type="InterPro" id="IPR050625">
    <property type="entry name" value="ParA/MinD_ATPase"/>
</dbReference>
<dbReference type="PANTHER" id="PTHR43384:SF13">
    <property type="entry name" value="SLR0110 PROTEIN"/>
    <property type="match status" value="1"/>
</dbReference>
<sequence>MKKLQLILLDSDSLYLKSFGEYILSSNLNAKFDVKLFSNTLSFKQHLSSGQTYDVLLIQPSLYDSGIIGNEKGLVVLLKEEEAAEEGPLFSVFKYQPLNQLISSILSVYYENHSSLSGYSRNGGKTKVISIYSPSGGSGKSTISANMSRQLALRGDKVFYLNLELMNTTSLYFRSQQDQPSLQILYYLKARPNQLLAKVEALKKYDPESKVDYFDLPPCPDEMMAITKEETKRLIHALIETQSYDYIIIDLDSAIHDRIAAAFEESSLIIWLLNNDLQSFHKTSAYIERMNEIIGTDHDIEGKLAFIMNRFNGQFPEAYMKYNLPIQGYLSNIQEWALGTEPQQQYYHPLFTQELLSIVEDIVVRNQVGVTID</sequence>
<protein>
    <submittedName>
        <fullName evidence="2">AAA family ATPase</fullName>
    </submittedName>
</protein>
<dbReference type="RefSeq" id="WP_202779369.1">
    <property type="nucleotide sequence ID" value="NZ_CP065425.1"/>
</dbReference>
<evidence type="ECO:0000259" key="1">
    <source>
        <dbReference type="Pfam" id="PF13614"/>
    </source>
</evidence>
<evidence type="ECO:0000313" key="2">
    <source>
        <dbReference type="EMBL" id="QQZ10425.1"/>
    </source>
</evidence>
<reference evidence="2 3" key="1">
    <citation type="submission" date="2020-11" db="EMBL/GenBank/DDBJ databases">
        <title>Taxonomic evaluation of the Bacillus sporothermodurans group of bacteria based on whole genome sequences.</title>
        <authorList>
            <person name="Fiedler G."/>
            <person name="Herbstmann A.-D."/>
            <person name="Doll E."/>
            <person name="Wenning M."/>
            <person name="Brinks E."/>
            <person name="Kabisch J."/>
            <person name="Breitenwieser F."/>
            <person name="Lappann M."/>
            <person name="Boehnlein C."/>
            <person name="Franz C."/>
        </authorList>
    </citation>
    <scope>NUCLEOTIDE SEQUENCE [LARGE SCALE GENOMIC DNA]</scope>
    <source>
        <strain evidence="2 3">JCM 19841</strain>
    </source>
</reference>
<dbReference type="Proteomes" id="UP000595691">
    <property type="component" value="Chromosome"/>
</dbReference>
<gene>
    <name evidence="2" type="ORF">I5776_05685</name>
</gene>
<proteinExistence type="predicted"/>
<organism evidence="2 3">
    <name type="scientific">Heyndrickxia vini</name>
    <dbReference type="NCBI Taxonomy" id="1476025"/>
    <lineage>
        <taxon>Bacteria</taxon>
        <taxon>Bacillati</taxon>
        <taxon>Bacillota</taxon>
        <taxon>Bacilli</taxon>
        <taxon>Bacillales</taxon>
        <taxon>Bacillaceae</taxon>
        <taxon>Heyndrickxia</taxon>
    </lineage>
</organism>
<dbReference type="Pfam" id="PF13614">
    <property type="entry name" value="AAA_31"/>
    <property type="match status" value="1"/>
</dbReference>
<dbReference type="Gene3D" id="3.40.50.10850">
    <property type="entry name" value="Ntrc-like two-domain protein"/>
    <property type="match status" value="1"/>
</dbReference>
<evidence type="ECO:0000313" key="3">
    <source>
        <dbReference type="Proteomes" id="UP000595691"/>
    </source>
</evidence>
<accession>A0ABX7E526</accession>
<dbReference type="InterPro" id="IPR025669">
    <property type="entry name" value="AAA_dom"/>
</dbReference>
<dbReference type="EMBL" id="CP065425">
    <property type="protein sequence ID" value="QQZ10425.1"/>
    <property type="molecule type" value="Genomic_DNA"/>
</dbReference>
<dbReference type="PANTHER" id="PTHR43384">
    <property type="entry name" value="SEPTUM SITE-DETERMINING PROTEIN MIND HOMOLOG, CHLOROPLASTIC-RELATED"/>
    <property type="match status" value="1"/>
</dbReference>